<sequence>MKIHIVTSQNLLTGLDIARILGADIALVEKSDDKTAAYILTKVGDDMMAQTVLRKHNSVDAKCDFYLILFDLRDAKAFLESKFAIEYLLGEDELEDAISLTVRKILASAIASYDLEWLGRWTNAASEASGIDLISLDLIFSEKIRSMREASVITSNPSEVREMAEEIVLNRPKADWGKLASLKGKEIVVQKPLYMLTQSAIVALQESIDDVHRFTCQKCGRPATVTDSGLGAGWKTKRFISFTSSCDHQNRFNVAEFIRRYDNTAFR</sequence>
<name>A0A0G1DB37_9BACT</name>
<dbReference type="EMBL" id="LCFK01000001">
    <property type="protein sequence ID" value="KKS94892.1"/>
    <property type="molecule type" value="Genomic_DNA"/>
</dbReference>
<evidence type="ECO:0000313" key="2">
    <source>
        <dbReference type="Proteomes" id="UP000033980"/>
    </source>
</evidence>
<dbReference type="AlphaFoldDB" id="A0A0G1DB37"/>
<gene>
    <name evidence="1" type="ORF">UV68_C0001G0033</name>
</gene>
<comment type="caution">
    <text evidence="1">The sequence shown here is derived from an EMBL/GenBank/DDBJ whole genome shotgun (WGS) entry which is preliminary data.</text>
</comment>
<organism evidence="1 2">
    <name type="scientific">Candidatus Collierbacteria bacterium GW2011_GWC2_43_12</name>
    <dbReference type="NCBI Taxonomy" id="1618390"/>
    <lineage>
        <taxon>Bacteria</taxon>
        <taxon>Candidatus Collieribacteriota</taxon>
    </lineage>
</organism>
<evidence type="ECO:0000313" key="1">
    <source>
        <dbReference type="EMBL" id="KKS94892.1"/>
    </source>
</evidence>
<accession>A0A0G1DB37</accession>
<dbReference type="Proteomes" id="UP000033980">
    <property type="component" value="Unassembled WGS sequence"/>
</dbReference>
<reference evidence="1 2" key="1">
    <citation type="journal article" date="2015" name="Nature">
        <title>rRNA introns, odd ribosomes, and small enigmatic genomes across a large radiation of phyla.</title>
        <authorList>
            <person name="Brown C.T."/>
            <person name="Hug L.A."/>
            <person name="Thomas B.C."/>
            <person name="Sharon I."/>
            <person name="Castelle C.J."/>
            <person name="Singh A."/>
            <person name="Wilkins M.J."/>
            <person name="Williams K.H."/>
            <person name="Banfield J.F."/>
        </authorList>
    </citation>
    <scope>NUCLEOTIDE SEQUENCE [LARGE SCALE GENOMIC DNA]</scope>
</reference>
<protein>
    <submittedName>
        <fullName evidence="1">Uncharacterized protein</fullName>
    </submittedName>
</protein>
<proteinExistence type="predicted"/>